<evidence type="ECO:0000256" key="11">
    <source>
        <dbReference type="SAM" id="Phobius"/>
    </source>
</evidence>
<evidence type="ECO:0000256" key="8">
    <source>
        <dbReference type="ARBA" id="ARBA00022989"/>
    </source>
</evidence>
<dbReference type="Gene3D" id="1.10.287.130">
    <property type="match status" value="1"/>
</dbReference>
<dbReference type="RefSeq" id="WP_117543684.1">
    <property type="nucleotide sequence ID" value="NZ_QVLV01000002.1"/>
</dbReference>
<feature type="transmembrane region" description="Helical" evidence="11">
    <location>
        <begin position="12"/>
        <end position="34"/>
    </location>
</feature>
<dbReference type="GO" id="GO:0000155">
    <property type="term" value="F:phosphorelay sensor kinase activity"/>
    <property type="evidence" value="ECO:0007669"/>
    <property type="project" value="InterPro"/>
</dbReference>
<protein>
    <recommendedName>
        <fullName evidence="3">histidine kinase</fullName>
        <ecNumber evidence="3">2.7.13.3</ecNumber>
    </recommendedName>
</protein>
<keyword evidence="5" id="KW-0808">Transferase</keyword>
<evidence type="ECO:0000256" key="1">
    <source>
        <dbReference type="ARBA" id="ARBA00000085"/>
    </source>
</evidence>
<evidence type="ECO:0000256" key="2">
    <source>
        <dbReference type="ARBA" id="ARBA00004370"/>
    </source>
</evidence>
<feature type="domain" description="Histidine kinase" evidence="12">
    <location>
        <begin position="163"/>
        <end position="377"/>
    </location>
</feature>
<keyword evidence="8 11" id="KW-1133">Transmembrane helix</keyword>
<dbReference type="InterPro" id="IPR003661">
    <property type="entry name" value="HisK_dim/P_dom"/>
</dbReference>
<organism evidence="14 15">
    <name type="scientific">Eisenbergiella massiliensis</name>
    <dbReference type="NCBI Taxonomy" id="1720294"/>
    <lineage>
        <taxon>Bacteria</taxon>
        <taxon>Bacillati</taxon>
        <taxon>Bacillota</taxon>
        <taxon>Clostridia</taxon>
        <taxon>Lachnospirales</taxon>
        <taxon>Lachnospiraceae</taxon>
        <taxon>Eisenbergiella</taxon>
    </lineage>
</organism>
<dbReference type="Gene3D" id="6.10.340.10">
    <property type="match status" value="1"/>
</dbReference>
<feature type="transmembrane region" description="Helical" evidence="11">
    <location>
        <begin position="80"/>
        <end position="101"/>
    </location>
</feature>
<dbReference type="SUPFAM" id="SSF158472">
    <property type="entry name" value="HAMP domain-like"/>
    <property type="match status" value="1"/>
</dbReference>
<dbReference type="CDD" id="cd06225">
    <property type="entry name" value="HAMP"/>
    <property type="match status" value="1"/>
</dbReference>
<dbReference type="EMBL" id="QVLV01000002">
    <property type="protein sequence ID" value="RGE64110.1"/>
    <property type="molecule type" value="Genomic_DNA"/>
</dbReference>
<dbReference type="SUPFAM" id="SSF55874">
    <property type="entry name" value="ATPase domain of HSP90 chaperone/DNA topoisomerase II/histidine kinase"/>
    <property type="match status" value="1"/>
</dbReference>
<dbReference type="PANTHER" id="PTHR45436:SF5">
    <property type="entry name" value="SENSOR HISTIDINE KINASE TRCS"/>
    <property type="match status" value="1"/>
</dbReference>
<dbReference type="CDD" id="cd00082">
    <property type="entry name" value="HisKA"/>
    <property type="match status" value="1"/>
</dbReference>
<comment type="subcellular location">
    <subcellularLocation>
        <location evidence="2">Membrane</location>
    </subcellularLocation>
</comment>
<evidence type="ECO:0000256" key="7">
    <source>
        <dbReference type="ARBA" id="ARBA00022777"/>
    </source>
</evidence>
<gene>
    <name evidence="14" type="ORF">DXC51_03280</name>
</gene>
<name>A0A3E3IAN9_9FIRM</name>
<dbReference type="EC" id="2.7.13.3" evidence="3"/>
<evidence type="ECO:0000256" key="3">
    <source>
        <dbReference type="ARBA" id="ARBA00012438"/>
    </source>
</evidence>
<keyword evidence="9" id="KW-0902">Two-component regulatory system</keyword>
<feature type="domain" description="HAMP" evidence="13">
    <location>
        <begin position="102"/>
        <end position="155"/>
    </location>
</feature>
<evidence type="ECO:0000259" key="12">
    <source>
        <dbReference type="PROSITE" id="PS50109"/>
    </source>
</evidence>
<evidence type="ECO:0000256" key="9">
    <source>
        <dbReference type="ARBA" id="ARBA00023012"/>
    </source>
</evidence>
<comment type="caution">
    <text evidence="14">The sequence shown here is derived from an EMBL/GenBank/DDBJ whole genome shotgun (WGS) entry which is preliminary data.</text>
</comment>
<dbReference type="InterPro" id="IPR004358">
    <property type="entry name" value="Sig_transdc_His_kin-like_C"/>
</dbReference>
<dbReference type="InterPro" id="IPR003660">
    <property type="entry name" value="HAMP_dom"/>
</dbReference>
<dbReference type="PRINTS" id="PR00344">
    <property type="entry name" value="BCTRLSENSOR"/>
</dbReference>
<keyword evidence="10 11" id="KW-0472">Membrane</keyword>
<dbReference type="GO" id="GO:0005886">
    <property type="term" value="C:plasma membrane"/>
    <property type="evidence" value="ECO:0007669"/>
    <property type="project" value="TreeGrafter"/>
</dbReference>
<proteinExistence type="predicted"/>
<dbReference type="GeneID" id="97985932"/>
<dbReference type="InterPro" id="IPR036890">
    <property type="entry name" value="HATPase_C_sf"/>
</dbReference>
<keyword evidence="6 11" id="KW-0812">Transmembrane</keyword>
<dbReference type="SMART" id="SM00304">
    <property type="entry name" value="HAMP"/>
    <property type="match status" value="1"/>
</dbReference>
<evidence type="ECO:0000313" key="14">
    <source>
        <dbReference type="EMBL" id="RGE64110.1"/>
    </source>
</evidence>
<dbReference type="Pfam" id="PF00672">
    <property type="entry name" value="HAMP"/>
    <property type="match status" value="1"/>
</dbReference>
<keyword evidence="7 14" id="KW-0418">Kinase</keyword>
<dbReference type="AlphaFoldDB" id="A0A3E3IAN9"/>
<reference evidence="14" key="1">
    <citation type="submission" date="2018-08" db="EMBL/GenBank/DDBJ databases">
        <title>A genome reference for cultivated species of the human gut microbiota.</title>
        <authorList>
            <person name="Zou Y."/>
            <person name="Xue W."/>
            <person name="Luo G."/>
        </authorList>
    </citation>
    <scope>NUCLEOTIDE SEQUENCE [LARGE SCALE GENOMIC DNA]</scope>
    <source>
        <strain evidence="14">TF05-5AC</strain>
    </source>
</reference>
<dbReference type="InterPro" id="IPR005467">
    <property type="entry name" value="His_kinase_dom"/>
</dbReference>
<dbReference type="Pfam" id="PF00512">
    <property type="entry name" value="HisKA"/>
    <property type="match status" value="1"/>
</dbReference>
<dbReference type="Gene3D" id="3.30.565.10">
    <property type="entry name" value="Histidine kinase-like ATPase, C-terminal domain"/>
    <property type="match status" value="1"/>
</dbReference>
<dbReference type="InterPro" id="IPR036097">
    <property type="entry name" value="HisK_dim/P_sf"/>
</dbReference>
<dbReference type="FunFam" id="3.30.565.10:FF:000006">
    <property type="entry name" value="Sensor histidine kinase WalK"/>
    <property type="match status" value="1"/>
</dbReference>
<dbReference type="CDD" id="cd00075">
    <property type="entry name" value="HATPase"/>
    <property type="match status" value="1"/>
</dbReference>
<evidence type="ECO:0000256" key="5">
    <source>
        <dbReference type="ARBA" id="ARBA00022679"/>
    </source>
</evidence>
<evidence type="ECO:0000256" key="10">
    <source>
        <dbReference type="ARBA" id="ARBA00023136"/>
    </source>
</evidence>
<dbReference type="InterPro" id="IPR003594">
    <property type="entry name" value="HATPase_dom"/>
</dbReference>
<evidence type="ECO:0000256" key="4">
    <source>
        <dbReference type="ARBA" id="ARBA00022553"/>
    </source>
</evidence>
<evidence type="ECO:0000256" key="6">
    <source>
        <dbReference type="ARBA" id="ARBA00022692"/>
    </source>
</evidence>
<dbReference type="InterPro" id="IPR050428">
    <property type="entry name" value="TCS_sensor_his_kinase"/>
</dbReference>
<evidence type="ECO:0000313" key="15">
    <source>
        <dbReference type="Proteomes" id="UP000260812"/>
    </source>
</evidence>
<dbReference type="PROSITE" id="PS50885">
    <property type="entry name" value="HAMP"/>
    <property type="match status" value="1"/>
</dbReference>
<dbReference type="SUPFAM" id="SSF47384">
    <property type="entry name" value="Homodimeric domain of signal transducing histidine kinase"/>
    <property type="match status" value="1"/>
</dbReference>
<keyword evidence="4" id="KW-0597">Phosphoprotein</keyword>
<dbReference type="Pfam" id="PF02518">
    <property type="entry name" value="HATPase_c"/>
    <property type="match status" value="1"/>
</dbReference>
<dbReference type="SMART" id="SM00388">
    <property type="entry name" value="HisKA"/>
    <property type="match status" value="1"/>
</dbReference>
<dbReference type="PROSITE" id="PS50109">
    <property type="entry name" value="HIS_KIN"/>
    <property type="match status" value="1"/>
</dbReference>
<comment type="catalytic activity">
    <reaction evidence="1">
        <text>ATP + protein L-histidine = ADP + protein N-phospho-L-histidine.</text>
        <dbReference type="EC" id="2.7.13.3"/>
    </reaction>
</comment>
<dbReference type="PANTHER" id="PTHR45436">
    <property type="entry name" value="SENSOR HISTIDINE KINASE YKOH"/>
    <property type="match status" value="1"/>
</dbReference>
<dbReference type="SMART" id="SM00387">
    <property type="entry name" value="HATPase_c"/>
    <property type="match status" value="1"/>
</dbReference>
<dbReference type="Proteomes" id="UP000260812">
    <property type="component" value="Unassembled WGS sequence"/>
</dbReference>
<sequence>MLKKISLRMRLTLLSAMVMAGAAVILTCVFLFGADRIFVRNLPQEFIGSSEITLSGAAAEDMELASVTFTIKEAGNRFNLWGTAGLILVLILGTAAAWLVAGRALQPLEELSDTIEEISGNDLSHRVEIRDRQDEIGRLARSFNLMMDKVSASFERQKRFSASAAHELKTPLATIAVNLDVLALEEAPPAARLEKVLKVIRTNNERMIRLVDDLFRLTSENGSIVNEEVSLEELLAESAEELSRPIQEKHLTVSIGSMPGLKLTGSRVMLSRAVGNLFENAVKYNRDYGTISISARKEAGKIIMRMADTGIGIPKEEISRIFEPFYRVDKSRSRAMGGSGLGLPLVKDILEKHGGNITVKSTPDESTVFILEFPENNFQEYVVDTE</sequence>
<keyword evidence="15" id="KW-1185">Reference proteome</keyword>
<accession>A0A3E3IAN9</accession>
<evidence type="ECO:0000259" key="13">
    <source>
        <dbReference type="PROSITE" id="PS50885"/>
    </source>
</evidence>